<dbReference type="EMBL" id="MT143171">
    <property type="protein sequence ID" value="QJA93714.1"/>
    <property type="molecule type" value="Genomic_DNA"/>
</dbReference>
<proteinExistence type="predicted"/>
<reference evidence="1" key="1">
    <citation type="submission" date="2020-03" db="EMBL/GenBank/DDBJ databases">
        <title>The deep terrestrial virosphere.</title>
        <authorList>
            <person name="Holmfeldt K."/>
            <person name="Nilsson E."/>
            <person name="Simone D."/>
            <person name="Lopez-Fernandez M."/>
            <person name="Wu X."/>
            <person name="de Brujin I."/>
            <person name="Lundin D."/>
            <person name="Andersson A."/>
            <person name="Bertilsson S."/>
            <person name="Dopson M."/>
        </authorList>
    </citation>
    <scope>NUCLEOTIDE SEQUENCE</scope>
    <source>
        <strain evidence="1">MM415B04131</strain>
        <strain evidence="2">TM448B03079</strain>
    </source>
</reference>
<organism evidence="1">
    <name type="scientific">viral metagenome</name>
    <dbReference type="NCBI Taxonomy" id="1070528"/>
    <lineage>
        <taxon>unclassified sequences</taxon>
        <taxon>metagenomes</taxon>
        <taxon>organismal metagenomes</taxon>
    </lineage>
</organism>
<dbReference type="AlphaFoldDB" id="A0A6M3LK95"/>
<protein>
    <submittedName>
        <fullName evidence="1">Uncharacterized protein</fullName>
    </submittedName>
</protein>
<gene>
    <name evidence="1" type="ORF">MM415B04131_0010</name>
    <name evidence="2" type="ORF">TM448B03079_0010</name>
</gene>
<accession>A0A6M3LK95</accession>
<evidence type="ECO:0000313" key="2">
    <source>
        <dbReference type="EMBL" id="QJI02306.1"/>
    </source>
</evidence>
<name>A0A6M3LK95_9ZZZZ</name>
<sequence>MKGGTIVGGKLSDALELIIGSLEQGSQKVEFHTDRYKIKAYRMGSNLRVDLIPQAARILQEETRVFDTPWLGADA</sequence>
<dbReference type="EMBL" id="MT144990">
    <property type="protein sequence ID" value="QJI02306.1"/>
    <property type="molecule type" value="Genomic_DNA"/>
</dbReference>
<evidence type="ECO:0000313" key="1">
    <source>
        <dbReference type="EMBL" id="QJA93714.1"/>
    </source>
</evidence>